<dbReference type="InterPro" id="IPR000719">
    <property type="entry name" value="Prot_kinase_dom"/>
</dbReference>
<evidence type="ECO:0000256" key="17">
    <source>
        <dbReference type="PIRNR" id="PIRNR000641"/>
    </source>
</evidence>
<dbReference type="PIRSF" id="PIRSF000641">
    <property type="entry name" value="SRK"/>
    <property type="match status" value="1"/>
</dbReference>
<comment type="caution">
    <text evidence="24">The sequence shown here is derived from an EMBL/GenBank/DDBJ whole genome shotgun (WGS) entry which is preliminary data.</text>
</comment>
<proteinExistence type="inferred from homology"/>
<keyword evidence="8 17" id="KW-0418">Kinase</keyword>
<dbReference type="InterPro" id="IPR008271">
    <property type="entry name" value="Ser/Thr_kinase_AS"/>
</dbReference>
<evidence type="ECO:0000256" key="15">
    <source>
        <dbReference type="ARBA" id="ARBA00047899"/>
    </source>
</evidence>
<dbReference type="InterPro" id="IPR011009">
    <property type="entry name" value="Kinase-like_dom_sf"/>
</dbReference>
<keyword evidence="14" id="KW-0325">Glycoprotein</keyword>
<comment type="catalytic activity">
    <reaction evidence="15 17">
        <text>L-threonyl-[protein] + ATP = O-phospho-L-threonyl-[protein] + ADP + H(+)</text>
        <dbReference type="Rhea" id="RHEA:46608"/>
        <dbReference type="Rhea" id="RHEA-COMP:11060"/>
        <dbReference type="Rhea" id="RHEA-COMP:11605"/>
        <dbReference type="ChEBI" id="CHEBI:15378"/>
        <dbReference type="ChEBI" id="CHEBI:30013"/>
        <dbReference type="ChEBI" id="CHEBI:30616"/>
        <dbReference type="ChEBI" id="CHEBI:61977"/>
        <dbReference type="ChEBI" id="CHEBI:456216"/>
        <dbReference type="EC" id="2.7.11.1"/>
    </reaction>
</comment>
<evidence type="ECO:0000256" key="10">
    <source>
        <dbReference type="ARBA" id="ARBA00022989"/>
    </source>
</evidence>
<evidence type="ECO:0000256" key="14">
    <source>
        <dbReference type="ARBA" id="ARBA00023180"/>
    </source>
</evidence>
<dbReference type="InterPro" id="IPR021820">
    <property type="entry name" value="S-locus_recpt_kinase_C"/>
</dbReference>
<dbReference type="GO" id="GO:0004674">
    <property type="term" value="F:protein serine/threonine kinase activity"/>
    <property type="evidence" value="ECO:0007669"/>
    <property type="project" value="UniProtKB-KW"/>
</dbReference>
<name>A0A8S0RSM5_OLEEU</name>
<dbReference type="AlphaFoldDB" id="A0A8S0RSM5"/>
<feature type="domain" description="Apple" evidence="23">
    <location>
        <begin position="343"/>
        <end position="424"/>
    </location>
</feature>
<comment type="similarity">
    <text evidence="17">Belongs to the protein kinase superfamily. Ser/Thr protein kinase family.</text>
</comment>
<feature type="domain" description="Bulb-type lectin" evidence="22">
    <location>
        <begin position="27"/>
        <end position="150"/>
    </location>
</feature>
<dbReference type="InterPro" id="IPR024171">
    <property type="entry name" value="SRK-like_kinase"/>
</dbReference>
<dbReference type="GO" id="GO:0048544">
    <property type="term" value="P:recognition of pollen"/>
    <property type="evidence" value="ECO:0007669"/>
    <property type="project" value="InterPro"/>
</dbReference>
<dbReference type="InterPro" id="IPR003609">
    <property type="entry name" value="Pan_app"/>
</dbReference>
<dbReference type="PANTHER" id="PTHR32444:SF183">
    <property type="entry name" value="APPLE DOMAIN-CONTAINING PROTEIN"/>
    <property type="match status" value="1"/>
</dbReference>
<keyword evidence="12" id="KW-1015">Disulfide bond</keyword>
<evidence type="ECO:0000256" key="4">
    <source>
        <dbReference type="ARBA" id="ARBA00022679"/>
    </source>
</evidence>
<gene>
    <name evidence="24" type="ORF">OLEA9_A115817</name>
</gene>
<reference evidence="24 25" key="1">
    <citation type="submission" date="2019-12" db="EMBL/GenBank/DDBJ databases">
        <authorList>
            <person name="Alioto T."/>
            <person name="Alioto T."/>
            <person name="Gomez Garrido J."/>
        </authorList>
    </citation>
    <scope>NUCLEOTIDE SEQUENCE [LARGE SCALE GENOMIC DNA]</scope>
</reference>
<dbReference type="CDD" id="cd01098">
    <property type="entry name" value="PAN_AP_plant"/>
    <property type="match status" value="1"/>
</dbReference>
<evidence type="ECO:0000256" key="2">
    <source>
        <dbReference type="ARBA" id="ARBA00022527"/>
    </source>
</evidence>
<dbReference type="Gramene" id="OE9A115817T1">
    <property type="protein sequence ID" value="OE9A115817C1"/>
    <property type="gene ID" value="OE9A115817"/>
</dbReference>
<organism evidence="24 25">
    <name type="scientific">Olea europaea subsp. europaea</name>
    <dbReference type="NCBI Taxonomy" id="158383"/>
    <lineage>
        <taxon>Eukaryota</taxon>
        <taxon>Viridiplantae</taxon>
        <taxon>Streptophyta</taxon>
        <taxon>Embryophyta</taxon>
        <taxon>Tracheophyta</taxon>
        <taxon>Spermatophyta</taxon>
        <taxon>Magnoliopsida</taxon>
        <taxon>eudicotyledons</taxon>
        <taxon>Gunneridae</taxon>
        <taxon>Pentapetalae</taxon>
        <taxon>asterids</taxon>
        <taxon>lamiids</taxon>
        <taxon>Lamiales</taxon>
        <taxon>Oleaceae</taxon>
        <taxon>Oleeae</taxon>
        <taxon>Olea</taxon>
    </lineage>
</organism>
<dbReference type="GO" id="GO:0005524">
    <property type="term" value="F:ATP binding"/>
    <property type="evidence" value="ECO:0007669"/>
    <property type="project" value="UniProtKB-KW"/>
</dbReference>
<dbReference type="SMART" id="SM00220">
    <property type="entry name" value="S_TKc"/>
    <property type="match status" value="1"/>
</dbReference>
<dbReference type="Gene3D" id="3.50.4.10">
    <property type="entry name" value="Hepatocyte Growth Factor"/>
    <property type="match status" value="1"/>
</dbReference>
<dbReference type="InterPro" id="IPR001245">
    <property type="entry name" value="Ser-Thr/Tyr_kinase_cat_dom"/>
</dbReference>
<feature type="region of interest" description="Disordered" evidence="18">
    <location>
        <begin position="797"/>
        <end position="823"/>
    </location>
</feature>
<evidence type="ECO:0000259" key="22">
    <source>
        <dbReference type="PROSITE" id="PS50927"/>
    </source>
</evidence>
<dbReference type="InterPro" id="IPR036426">
    <property type="entry name" value="Bulb-type_lectin_dom_sf"/>
</dbReference>
<feature type="chain" id="PRO_5035728890" description="Receptor-like serine/threonine-protein kinase" evidence="20">
    <location>
        <begin position="26"/>
        <end position="823"/>
    </location>
</feature>
<evidence type="ECO:0000256" key="11">
    <source>
        <dbReference type="ARBA" id="ARBA00023136"/>
    </source>
</evidence>
<evidence type="ECO:0000313" key="25">
    <source>
        <dbReference type="Proteomes" id="UP000594638"/>
    </source>
</evidence>
<dbReference type="FunFam" id="3.30.200.20:FF:000195">
    <property type="entry name" value="G-type lectin S-receptor-like serine/threonine-protein kinase"/>
    <property type="match status" value="1"/>
</dbReference>
<dbReference type="Pfam" id="PF07714">
    <property type="entry name" value="PK_Tyr_Ser-Thr"/>
    <property type="match status" value="1"/>
</dbReference>
<evidence type="ECO:0000256" key="8">
    <source>
        <dbReference type="ARBA" id="ARBA00022777"/>
    </source>
</evidence>
<evidence type="ECO:0000259" key="23">
    <source>
        <dbReference type="PROSITE" id="PS50948"/>
    </source>
</evidence>
<dbReference type="Gene3D" id="1.10.510.10">
    <property type="entry name" value="Transferase(Phosphotransferase) domain 1"/>
    <property type="match status" value="1"/>
</dbReference>
<dbReference type="SUPFAM" id="SSF56112">
    <property type="entry name" value="Protein kinase-like (PK-like)"/>
    <property type="match status" value="1"/>
</dbReference>
<evidence type="ECO:0000256" key="13">
    <source>
        <dbReference type="ARBA" id="ARBA00023170"/>
    </source>
</evidence>
<keyword evidence="3" id="KW-0597">Phosphoprotein</keyword>
<dbReference type="OrthoDB" id="785331at2759"/>
<evidence type="ECO:0000256" key="20">
    <source>
        <dbReference type="SAM" id="SignalP"/>
    </source>
</evidence>
<evidence type="ECO:0000256" key="16">
    <source>
        <dbReference type="ARBA" id="ARBA00048679"/>
    </source>
</evidence>
<dbReference type="Gene3D" id="3.30.200.20">
    <property type="entry name" value="Phosphorylase Kinase, domain 1"/>
    <property type="match status" value="1"/>
</dbReference>
<dbReference type="PROSITE" id="PS50011">
    <property type="entry name" value="PROTEIN_KINASE_DOM"/>
    <property type="match status" value="1"/>
</dbReference>
<comment type="subcellular location">
    <subcellularLocation>
        <location evidence="1">Membrane</location>
        <topology evidence="1">Single-pass type I membrane protein</topology>
    </subcellularLocation>
</comment>
<keyword evidence="9 17" id="KW-0067">ATP-binding</keyword>
<dbReference type="PROSITE" id="PS50927">
    <property type="entry name" value="BULB_LECTIN"/>
    <property type="match status" value="1"/>
</dbReference>
<feature type="compositionally biased region" description="Polar residues" evidence="18">
    <location>
        <begin position="802"/>
        <end position="817"/>
    </location>
</feature>
<dbReference type="Pfam" id="PF11883">
    <property type="entry name" value="DUF3403"/>
    <property type="match status" value="1"/>
</dbReference>
<keyword evidence="11 19" id="KW-0472">Membrane</keyword>
<evidence type="ECO:0000256" key="3">
    <source>
        <dbReference type="ARBA" id="ARBA00022553"/>
    </source>
</evidence>
<dbReference type="CDD" id="cd14066">
    <property type="entry name" value="STKc_IRAK"/>
    <property type="match status" value="1"/>
</dbReference>
<dbReference type="GO" id="GO:0016020">
    <property type="term" value="C:membrane"/>
    <property type="evidence" value="ECO:0007669"/>
    <property type="project" value="UniProtKB-SubCell"/>
</dbReference>
<protein>
    <recommendedName>
        <fullName evidence="17">Receptor-like serine/threonine-protein kinase</fullName>
        <ecNumber evidence="17">2.7.11.1</ecNumber>
    </recommendedName>
</protein>
<dbReference type="PROSITE" id="PS00108">
    <property type="entry name" value="PROTEIN_KINASE_ST"/>
    <property type="match status" value="1"/>
</dbReference>
<feature type="signal peptide" evidence="20">
    <location>
        <begin position="1"/>
        <end position="25"/>
    </location>
</feature>
<keyword evidence="13" id="KW-0675">Receptor</keyword>
<dbReference type="SMART" id="SM00473">
    <property type="entry name" value="PAN_AP"/>
    <property type="match status" value="1"/>
</dbReference>
<evidence type="ECO:0000256" key="1">
    <source>
        <dbReference type="ARBA" id="ARBA00004479"/>
    </source>
</evidence>
<dbReference type="Pfam" id="PF01453">
    <property type="entry name" value="B_lectin"/>
    <property type="match status" value="1"/>
</dbReference>
<evidence type="ECO:0000256" key="19">
    <source>
        <dbReference type="SAM" id="Phobius"/>
    </source>
</evidence>
<keyword evidence="7 17" id="KW-0547">Nucleotide-binding</keyword>
<evidence type="ECO:0000256" key="7">
    <source>
        <dbReference type="ARBA" id="ARBA00022741"/>
    </source>
</evidence>
<dbReference type="InterPro" id="IPR000858">
    <property type="entry name" value="S_locus_glycoprot_dom"/>
</dbReference>
<evidence type="ECO:0000256" key="12">
    <source>
        <dbReference type="ARBA" id="ARBA00023157"/>
    </source>
</evidence>
<evidence type="ECO:0000256" key="6">
    <source>
        <dbReference type="ARBA" id="ARBA00022729"/>
    </source>
</evidence>
<dbReference type="Pfam" id="PF08276">
    <property type="entry name" value="PAN_2"/>
    <property type="match status" value="1"/>
</dbReference>
<dbReference type="EC" id="2.7.11.1" evidence="17"/>
<evidence type="ECO:0000259" key="21">
    <source>
        <dbReference type="PROSITE" id="PS50011"/>
    </source>
</evidence>
<keyword evidence="6 20" id="KW-0732">Signal</keyword>
<evidence type="ECO:0000256" key="5">
    <source>
        <dbReference type="ARBA" id="ARBA00022692"/>
    </source>
</evidence>
<keyword evidence="25" id="KW-1185">Reference proteome</keyword>
<evidence type="ECO:0000256" key="9">
    <source>
        <dbReference type="ARBA" id="ARBA00022840"/>
    </source>
</evidence>
<evidence type="ECO:0000256" key="18">
    <source>
        <dbReference type="SAM" id="MobiDB-lite"/>
    </source>
</evidence>
<keyword evidence="10 19" id="KW-1133">Transmembrane helix</keyword>
<dbReference type="SMART" id="SM00108">
    <property type="entry name" value="B_lectin"/>
    <property type="match status" value="1"/>
</dbReference>
<dbReference type="PROSITE" id="PS50948">
    <property type="entry name" value="PAN"/>
    <property type="match status" value="1"/>
</dbReference>
<dbReference type="Pfam" id="PF00954">
    <property type="entry name" value="S_locus_glycop"/>
    <property type="match status" value="1"/>
</dbReference>
<dbReference type="FunFam" id="2.90.10.10:FF:000004">
    <property type="entry name" value="G-type lectin S-receptor-like serine/threonine-protein kinase"/>
    <property type="match status" value="1"/>
</dbReference>
<comment type="catalytic activity">
    <reaction evidence="16 17">
        <text>L-seryl-[protein] + ATP = O-phospho-L-seryl-[protein] + ADP + H(+)</text>
        <dbReference type="Rhea" id="RHEA:17989"/>
        <dbReference type="Rhea" id="RHEA-COMP:9863"/>
        <dbReference type="Rhea" id="RHEA-COMP:11604"/>
        <dbReference type="ChEBI" id="CHEBI:15378"/>
        <dbReference type="ChEBI" id="CHEBI:29999"/>
        <dbReference type="ChEBI" id="CHEBI:30616"/>
        <dbReference type="ChEBI" id="CHEBI:83421"/>
        <dbReference type="ChEBI" id="CHEBI:456216"/>
        <dbReference type="EC" id="2.7.11.1"/>
    </reaction>
</comment>
<feature type="transmembrane region" description="Helical" evidence="19">
    <location>
        <begin position="440"/>
        <end position="459"/>
    </location>
</feature>
<dbReference type="Gene3D" id="2.90.10.10">
    <property type="entry name" value="Bulb-type lectin domain"/>
    <property type="match status" value="1"/>
</dbReference>
<dbReference type="PANTHER" id="PTHR32444">
    <property type="entry name" value="BULB-TYPE LECTIN DOMAIN-CONTAINING PROTEIN"/>
    <property type="match status" value="1"/>
</dbReference>
<dbReference type="FunFam" id="1.10.510.10:FF:000060">
    <property type="entry name" value="G-type lectin S-receptor-like serine/threonine-protein kinase"/>
    <property type="match status" value="1"/>
</dbReference>
<evidence type="ECO:0000313" key="24">
    <source>
        <dbReference type="EMBL" id="CAA2982885.1"/>
    </source>
</evidence>
<keyword evidence="2 17" id="KW-0723">Serine/threonine-protein kinase</keyword>
<dbReference type="FunFam" id="3.50.4.10:FF:000002">
    <property type="entry name" value="G-type lectin S-receptor-like serine/threonine-protein kinase"/>
    <property type="match status" value="1"/>
</dbReference>
<dbReference type="InterPro" id="IPR001480">
    <property type="entry name" value="Bulb-type_lectin_dom"/>
</dbReference>
<feature type="domain" description="Protein kinase" evidence="21">
    <location>
        <begin position="509"/>
        <end position="786"/>
    </location>
</feature>
<keyword evidence="4 17" id="KW-0808">Transferase</keyword>
<dbReference type="Proteomes" id="UP000594638">
    <property type="component" value="Unassembled WGS sequence"/>
</dbReference>
<dbReference type="CDD" id="cd00028">
    <property type="entry name" value="B_lectin"/>
    <property type="match status" value="1"/>
</dbReference>
<dbReference type="SUPFAM" id="SSF51110">
    <property type="entry name" value="alpha-D-mannose-specific plant lectins"/>
    <property type="match status" value="1"/>
</dbReference>
<dbReference type="EMBL" id="CACTIH010003709">
    <property type="protein sequence ID" value="CAA2982885.1"/>
    <property type="molecule type" value="Genomic_DNA"/>
</dbReference>
<sequence length="823" mass="92533">MKISNKYSLLIFVLTFLMSIQKISNQTDTMTTTQILRDGETIISSGGIFELGFFSPGNSKNRYVGMWYKNITDKKVVWVANREIPVSNTSGVVLKVIEPGLLVLLNESNGRIIWSSNTSRPVKIPVAVLLDSGNLVVKDANDDDQGNYLWQSFNKPTDTLLPRMKLGWNFITGLEVYLSPWNNSDDPSSGDSTFHFDPSGYPQLVMRRGSVVVFKTGPWNGLSYSGTPNLRKNPNFKFGIVINKNEAYYAYELLGSIISMYTVNPSRVAQRLIWVSRTRGWVIQHTAPIDNCDTYKVCGAYGSCNIVNSPICGCLDRFLPKDPKGWDRADWSAGCVRRTSLNCQNGDIFLKYSGIKLPDTQYSWFNESMKLDECKVACLKNCSCMAYSPLDMSTGGSGCLLWFKDLVNIRELSKAGQDIYIRMASSELELQGKNKKVLEVSLSLSIGIFLLGLILMLYLRRRKKRNHRFRTGSRPGDNYIDRDNKKSRDEDIELPLFDLYTLTKATNHFSINNKLGEGGYGPVYKGLLKEGQDIAVKRLSRDSLQGRDEFKSEVICIAKHQHRNLVKLLGCCIEGEEKMLIYEYMPNGSLDLILYDPMQSAVLDWPKRFHIINGIARGLMYLHQDSRLRIIHRDLKASNILLDSNMIPKISDFGLARCFGGNETGANTSHVVGTYGYMSPEYAIDGHFSVKSDVYSFGVLVLEIVSGKRNRGFSHRDHHHNLLGHAWILYKEGRSLELVDACIDVSGYLSEVLRSIHVGLLCVQQSLQDRPGMSAAVLMLGIESLLPQARQPGFFTERDAESSSSTNTAKSENQMTISMLEAR</sequence>
<keyword evidence="5 19" id="KW-0812">Transmembrane</keyword>
<accession>A0A8S0RSM5</accession>